<organism evidence="1">
    <name type="scientific">Kuenenia stuttgartiensis</name>
    <dbReference type="NCBI Taxonomy" id="174633"/>
    <lineage>
        <taxon>Bacteria</taxon>
        <taxon>Pseudomonadati</taxon>
        <taxon>Planctomycetota</taxon>
        <taxon>Candidatus Brocadiia</taxon>
        <taxon>Candidatus Brocadiales</taxon>
        <taxon>Candidatus Brocadiaceae</taxon>
        <taxon>Candidatus Kuenenia</taxon>
    </lineage>
</organism>
<reference evidence="2 3" key="3">
    <citation type="submission" date="2020-02" db="EMBL/GenBank/DDBJ databases">
        <title>Newly sequenced genome of strain CSTR1 showed variability in Candidatus Kuenenia stuttgartiensis genomes.</title>
        <authorList>
            <person name="Ding C."/>
            <person name="Adrian L."/>
        </authorList>
    </citation>
    <scope>NUCLEOTIDE SEQUENCE [LARGE SCALE GENOMIC DNA]</scope>
    <source>
        <strain evidence="2 3">CSTR1</strain>
    </source>
</reference>
<dbReference type="EMBL" id="CT573071">
    <property type="protein sequence ID" value="CAJ74620.1"/>
    <property type="molecule type" value="Genomic_DNA"/>
</dbReference>
<reference evidence="1" key="1">
    <citation type="journal article" date="2006" name="Nature">
        <title>Deciphering the evolution and metabolism of an anammox bacterium from a community genome.</title>
        <authorList>
            <person name="Strous M."/>
            <person name="Pelletier E."/>
            <person name="Mangenot S."/>
            <person name="Rattei T."/>
            <person name="Lehner A."/>
            <person name="Taylor M.W."/>
            <person name="Horn M."/>
            <person name="Daims H."/>
            <person name="Bartol-Mavel D."/>
            <person name="Wincker P."/>
            <person name="Barbe V."/>
            <person name="Fonknechten N."/>
            <person name="Vallenet D."/>
            <person name="Segurens B."/>
            <person name="Schenowitz-Truong C."/>
            <person name="Medigue C."/>
            <person name="Collingro A."/>
            <person name="Snel B."/>
            <person name="Dutilh B.E."/>
            <person name="OpDenCamp H.J.M."/>
            <person name="vanDerDrift C."/>
            <person name="Cirpus I."/>
            <person name="vanDePas-Schoonen K.T."/>
            <person name="Harhangi H.R."/>
            <person name="vanNiftrik L."/>
            <person name="Schmid M."/>
            <person name="Keltjens J."/>
            <person name="vanDeVossenberg J."/>
            <person name="Kartal B."/>
            <person name="Meier H."/>
            <person name="Frishman D."/>
            <person name="Huynen M.A."/>
            <person name="Mewes H."/>
            <person name="Weissenbach J."/>
            <person name="Jetten M.S.M."/>
            <person name="Wagner M."/>
            <person name="LePaslier D."/>
        </authorList>
    </citation>
    <scope>NUCLEOTIDE SEQUENCE</scope>
</reference>
<dbReference type="EMBL" id="CP049055">
    <property type="protein sequence ID" value="QII11731.1"/>
    <property type="molecule type" value="Genomic_DNA"/>
</dbReference>
<evidence type="ECO:0000313" key="2">
    <source>
        <dbReference type="EMBL" id="QII11731.1"/>
    </source>
</evidence>
<dbReference type="AlphaFoldDB" id="Q1Q3N6"/>
<name>Q1Q3N6_KUEST</name>
<proteinExistence type="predicted"/>
<gene>
    <name evidence="2" type="ORF">KsCSTR_23520</name>
    <name evidence="1" type="ORF">kuste3857</name>
</gene>
<dbReference type="Proteomes" id="UP000501926">
    <property type="component" value="Chromosome"/>
</dbReference>
<reference evidence="1" key="2">
    <citation type="submission" date="2006-01" db="EMBL/GenBank/DDBJ databases">
        <authorList>
            <person name="Genoscope"/>
        </authorList>
    </citation>
    <scope>NUCLEOTIDE SEQUENCE</scope>
</reference>
<accession>Q1Q3N6</accession>
<dbReference type="RefSeq" id="WP_164994941.1">
    <property type="nucleotide sequence ID" value="NZ_CP049055.1"/>
</dbReference>
<protein>
    <submittedName>
        <fullName evidence="1">Uncharacterized protein</fullName>
    </submittedName>
</protein>
<evidence type="ECO:0000313" key="1">
    <source>
        <dbReference type="EMBL" id="CAJ74620.1"/>
    </source>
</evidence>
<sequence>MNRKKKRSIFKSCLRFLPLIPLLCITLCQVSLFGAVVPGVYKVTIKADKIKIAEDTWTLSSNGEFKGETLGIKSEWEDTGNNTFKIKTDKQEVIDGIMKNFYLIGLNDSDFSISIKKMTITGTSNGNTIKGDIKTNFRIKIKDPVKTTLNTNGSVSFKGEQ</sequence>
<evidence type="ECO:0000313" key="3">
    <source>
        <dbReference type="Proteomes" id="UP000501926"/>
    </source>
</evidence>